<organism evidence="5 6">
    <name type="scientific">Drosophila lebanonensis</name>
    <name type="common">Fruit fly</name>
    <name type="synonym">Scaptodrosophila lebanonensis</name>
    <dbReference type="NCBI Taxonomy" id="7225"/>
    <lineage>
        <taxon>Eukaryota</taxon>
        <taxon>Metazoa</taxon>
        <taxon>Ecdysozoa</taxon>
        <taxon>Arthropoda</taxon>
        <taxon>Hexapoda</taxon>
        <taxon>Insecta</taxon>
        <taxon>Pterygota</taxon>
        <taxon>Neoptera</taxon>
        <taxon>Endopterygota</taxon>
        <taxon>Diptera</taxon>
        <taxon>Brachycera</taxon>
        <taxon>Muscomorpha</taxon>
        <taxon>Ephydroidea</taxon>
        <taxon>Drosophilidae</taxon>
        <taxon>Scaptodrosophila</taxon>
    </lineage>
</organism>
<evidence type="ECO:0000313" key="6">
    <source>
        <dbReference type="RefSeq" id="XP_030375422.1"/>
    </source>
</evidence>
<dbReference type="SUPFAM" id="SSF103473">
    <property type="entry name" value="MFS general substrate transporter"/>
    <property type="match status" value="1"/>
</dbReference>
<proteinExistence type="predicted"/>
<feature type="compositionally biased region" description="Polar residues" evidence="2">
    <location>
        <begin position="205"/>
        <end position="214"/>
    </location>
</feature>
<keyword evidence="3" id="KW-1133">Transmembrane helix</keyword>
<dbReference type="FunFam" id="1.20.1250.20:FF:000320">
    <property type="entry name" value="Monocarboxylate transporter"/>
    <property type="match status" value="1"/>
</dbReference>
<evidence type="ECO:0000313" key="5">
    <source>
        <dbReference type="Proteomes" id="UP000504634"/>
    </source>
</evidence>
<dbReference type="FunFam" id="1.20.1250.20:FF:000400">
    <property type="entry name" value="Blast:Monocarboxylate transporter 12"/>
    <property type="match status" value="1"/>
</dbReference>
<dbReference type="GO" id="GO:0016020">
    <property type="term" value="C:membrane"/>
    <property type="evidence" value="ECO:0007669"/>
    <property type="project" value="UniProtKB-SubCell"/>
</dbReference>
<dbReference type="OrthoDB" id="2213137at2759"/>
<dbReference type="PROSITE" id="PS50850">
    <property type="entry name" value="MFS"/>
    <property type="match status" value="1"/>
</dbReference>
<dbReference type="InterPro" id="IPR050327">
    <property type="entry name" value="Proton-linked_MCT"/>
</dbReference>
<evidence type="ECO:0000259" key="4">
    <source>
        <dbReference type="PROSITE" id="PS50850"/>
    </source>
</evidence>
<feature type="transmembrane region" description="Helical" evidence="3">
    <location>
        <begin position="715"/>
        <end position="737"/>
    </location>
</feature>
<keyword evidence="3" id="KW-0812">Transmembrane</keyword>
<dbReference type="InterPro" id="IPR011701">
    <property type="entry name" value="MFS"/>
</dbReference>
<keyword evidence="5" id="KW-1185">Reference proteome</keyword>
<feature type="transmembrane region" description="Helical" evidence="3">
    <location>
        <begin position="682"/>
        <end position="703"/>
    </location>
</feature>
<feature type="region of interest" description="Disordered" evidence="2">
    <location>
        <begin position="169"/>
        <end position="217"/>
    </location>
</feature>
<feature type="transmembrane region" description="Helical" evidence="3">
    <location>
        <begin position="295"/>
        <end position="314"/>
    </location>
</feature>
<dbReference type="InterPro" id="IPR020846">
    <property type="entry name" value="MFS_dom"/>
</dbReference>
<dbReference type="GeneID" id="115624737"/>
<feature type="transmembrane region" description="Helical" evidence="3">
    <location>
        <begin position="743"/>
        <end position="761"/>
    </location>
</feature>
<dbReference type="Proteomes" id="UP000504634">
    <property type="component" value="Unplaced"/>
</dbReference>
<dbReference type="RefSeq" id="XP_030375422.1">
    <property type="nucleotide sequence ID" value="XM_030519562.1"/>
</dbReference>
<sequence length="844" mass="92194">MSSLQRECRLQDSRASVYCASEPDPISRVQYESGGLILTTTAATPTTPQAQPASRSQPAEPSLLNECQQSSGSLFSVVSAPPAPVPMSLAQLDVHTLGGSGAFEGMANVQNSPQPRRPITLSIDTPCGPRTLHSSFLEHQISEIEEDDNENLLTVSSITARPLIEKSHELRSSRKLPPCSALGKSSKRSNAAKRTLQRRKESAKDSSATTTRSGSEIAEPPDGGYGWFIVFGAFSVQFWVAGLVKSYGVLYVEIMETFPSSTATVASWIPAILSALCLVLAPLSSALCQRFSCRSVVFVGGIFCALGMILSYFATNLLHLLFTFGILTGIGGGLSTTPGIVIVSQYFDKHRALANGICVSGTAAGSFILPILIKHLAENWGFHGTILILGGCMLHVCVSATLYRPISEYTHSQPDDATKPLNDLPNPVMLTSSTYLDACELPTDLNNKFIEHLFLEKKNQLNDYYNEKNQLQPDAQDKSAQESDDEVKDIIGETTFIKPMKKVRSSGLLHSVEDLSTDSTWVYRKHSGTDSNRGSRRRRNVFANDEIISKIQAHLEKPLSPPSIVTRGLSKSMEIPTPVSNLSELKQTHGHILDGQLAESNATYSVDVFDDDSNDNDDDDDGDEQPRTCCERIEMYLDISLLQDPSFILMCLSVTLMSVGCPYMLYYLPAHTISIGYNKSEAGYLVAISAVLDLCGRLGLGWLSDLQLFDRKKTFTLCIFGAGLAVLTIPFASTLVWLGLSAAVYGLCLGSWYVLMPVLLADIFGTDRISSSYGLVRMFQSIGAISVPPLAGLLRDVTGDYEICFYCMGSCMILGCTPLIIWTILEARDHRWFVQRSEDDCEES</sequence>
<feature type="transmembrane region" description="Helical" evidence="3">
    <location>
        <begin position="647"/>
        <end position="670"/>
    </location>
</feature>
<dbReference type="Pfam" id="PF07690">
    <property type="entry name" value="MFS_1"/>
    <property type="match status" value="2"/>
</dbReference>
<dbReference type="PANTHER" id="PTHR11360">
    <property type="entry name" value="MONOCARBOXYLATE TRANSPORTER"/>
    <property type="match status" value="1"/>
</dbReference>
<feature type="transmembrane region" description="Helical" evidence="3">
    <location>
        <begin position="352"/>
        <end position="373"/>
    </location>
</feature>
<dbReference type="AlphaFoldDB" id="A0A6J2TK80"/>
<reference evidence="6" key="1">
    <citation type="submission" date="2025-08" db="UniProtKB">
        <authorList>
            <consortium name="RefSeq"/>
        </authorList>
    </citation>
    <scope>IDENTIFICATION</scope>
    <source>
        <strain evidence="6">11010-0011.00</strain>
        <tissue evidence="6">Whole body</tissue>
    </source>
</reference>
<dbReference type="CTD" id="6588"/>
<comment type="subcellular location">
    <subcellularLocation>
        <location evidence="1">Membrane</location>
        <topology evidence="1">Multi-pass membrane protein</topology>
    </subcellularLocation>
</comment>
<gene>
    <name evidence="6" type="primary">LOC115624737</name>
</gene>
<dbReference type="CDD" id="cd17352">
    <property type="entry name" value="MFS_MCT_SLC16"/>
    <property type="match status" value="1"/>
</dbReference>
<feature type="transmembrane region" description="Helical" evidence="3">
    <location>
        <begin position="385"/>
        <end position="403"/>
    </location>
</feature>
<dbReference type="Gene3D" id="1.20.1250.20">
    <property type="entry name" value="MFS general substrate transporter like domains"/>
    <property type="match status" value="2"/>
</dbReference>
<dbReference type="InterPro" id="IPR036259">
    <property type="entry name" value="MFS_trans_sf"/>
</dbReference>
<evidence type="ECO:0000256" key="2">
    <source>
        <dbReference type="SAM" id="MobiDB-lite"/>
    </source>
</evidence>
<dbReference type="GO" id="GO:0008028">
    <property type="term" value="F:monocarboxylic acid transmembrane transporter activity"/>
    <property type="evidence" value="ECO:0007669"/>
    <property type="project" value="TreeGrafter"/>
</dbReference>
<feature type="domain" description="Major facilitator superfamily (MFS) profile" evidence="4">
    <location>
        <begin position="646"/>
        <end position="844"/>
    </location>
</feature>
<protein>
    <submittedName>
        <fullName evidence="6">Uncharacterized protein LOC115624737</fullName>
    </submittedName>
</protein>
<feature type="transmembrane region" description="Helical" evidence="3">
    <location>
        <begin position="225"/>
        <end position="244"/>
    </location>
</feature>
<feature type="compositionally biased region" description="Basic residues" evidence="2">
    <location>
        <begin position="185"/>
        <end position="197"/>
    </location>
</feature>
<name>A0A6J2TK80_DROLE</name>
<keyword evidence="3" id="KW-0472">Membrane</keyword>
<feature type="transmembrane region" description="Helical" evidence="3">
    <location>
        <begin position="803"/>
        <end position="825"/>
    </location>
</feature>
<evidence type="ECO:0000256" key="3">
    <source>
        <dbReference type="SAM" id="Phobius"/>
    </source>
</evidence>
<feature type="transmembrane region" description="Helical" evidence="3">
    <location>
        <begin position="264"/>
        <end position="283"/>
    </location>
</feature>
<accession>A0A6J2TK80</accession>
<feature type="transmembrane region" description="Helical" evidence="3">
    <location>
        <begin position="320"/>
        <end position="343"/>
    </location>
</feature>
<dbReference type="PANTHER" id="PTHR11360:SF306">
    <property type="entry name" value="RE01051P"/>
    <property type="match status" value="1"/>
</dbReference>
<evidence type="ECO:0000256" key="1">
    <source>
        <dbReference type="ARBA" id="ARBA00004141"/>
    </source>
</evidence>